<evidence type="ECO:0000256" key="2">
    <source>
        <dbReference type="SAM" id="MobiDB-lite"/>
    </source>
</evidence>
<evidence type="ECO:0000313" key="4">
    <source>
        <dbReference type="Proteomes" id="UP000243876"/>
    </source>
</evidence>
<sequence>MLIRSILQGFHNHCAHHLLAAYSMGASPSLIRDILKLHHETAFKPMPPLAPIEINESNWTDFLGDEKCVPVFVPGSLAWLTLVHLASFYPNYLIFFHRLISTPPPPTSPYAGRKSSVVPVIEHYLFNPEGQMLVRAVSGAIHPLIQIGHGVEFGLDEVVAEGLAQCAVHDPRVAPLFPASWPPQPPKPSQLQSTLSSAFSSLRLSSSSSNLFGTLPIASPSDSFAATAAFLPRDHSSRRYPREGLSGFTILARILQDDALAPGAAGQLPDMPKLDAVLRNCASRIVQWCEEWKFSTERSQEWDDEEELVKEGKKSNRGKSAKGWGAASTPSWEEVVEKTEELFWMATVIYASATRPGYKKVKLDFFTYVLTPSSSRIMHGLTSAMFLPPLLEAISPHLRPYLLTSHFRVMVSYWISRGRPELFITDTLMSATAHPFPPTSPASSSSTAVGRSVQEALHDKHSASHDPHERSESPESHGSPQTPKAARSTPLPDVQPEREEDGTGRDEEEGKRGVNPWMRVLESAVDHHDEHVTKVVRTLLFAASHFGTSPPGYFTSSLPGSQSMDGSIFIRAAGLTLSSLGWAHERDPGIVGEWDRSALGYDETWDDDELLLDDGGARIPASLKGKGRSRSGTVTVVGRTDEEVVHFSRGDSALLSPRLGAGRASGEWGEGATRVEMEHERERVGWRKVGEELTESEREEEERRAAREEEEYELRG</sequence>
<feature type="region of interest" description="Disordered" evidence="2">
    <location>
        <begin position="691"/>
        <end position="716"/>
    </location>
</feature>
<accession>A0A0D6EST2</accession>
<feature type="compositionally biased region" description="Basic and acidic residues" evidence="2">
    <location>
        <begin position="701"/>
        <end position="716"/>
    </location>
</feature>
<dbReference type="EMBL" id="CENE01000037">
    <property type="protein sequence ID" value="CEQ42841.1"/>
    <property type="molecule type" value="Genomic_DNA"/>
</dbReference>
<feature type="compositionally biased region" description="Basic and acidic residues" evidence="2">
    <location>
        <begin position="456"/>
        <end position="475"/>
    </location>
</feature>
<protein>
    <submittedName>
        <fullName evidence="3">SPOSA6832_04705-mRNA-1:cds</fullName>
    </submittedName>
</protein>
<dbReference type="InterPro" id="IPR025337">
    <property type="entry name" value="Questin_oxidase-like"/>
</dbReference>
<keyword evidence="1" id="KW-0560">Oxidoreductase</keyword>
<name>A0A0D6EST2_SPOSA</name>
<gene>
    <name evidence="3" type="primary">SPOSA6832_04705</name>
</gene>
<organism evidence="3 4">
    <name type="scientific">Sporidiobolus salmonicolor</name>
    <name type="common">Yeast-like fungus</name>
    <name type="synonym">Sporobolomyces salmonicolor</name>
    <dbReference type="NCBI Taxonomy" id="5005"/>
    <lineage>
        <taxon>Eukaryota</taxon>
        <taxon>Fungi</taxon>
        <taxon>Dikarya</taxon>
        <taxon>Basidiomycota</taxon>
        <taxon>Pucciniomycotina</taxon>
        <taxon>Microbotryomycetes</taxon>
        <taxon>Sporidiobolales</taxon>
        <taxon>Sporidiobolaceae</taxon>
        <taxon>Sporobolomyces</taxon>
    </lineage>
</organism>
<dbReference type="PANTHER" id="PTHR35870">
    <property type="entry name" value="PROTEIN, PUTATIVE (AFU_ORTHOLOGUE AFUA_5G03330)-RELATED"/>
    <property type="match status" value="1"/>
</dbReference>
<dbReference type="OrthoDB" id="10004862at2759"/>
<feature type="region of interest" description="Disordered" evidence="2">
    <location>
        <begin position="435"/>
        <end position="515"/>
    </location>
</feature>
<dbReference type="Pfam" id="PF14027">
    <property type="entry name" value="Questin_oxidase"/>
    <property type="match status" value="2"/>
</dbReference>
<dbReference type="Proteomes" id="UP000243876">
    <property type="component" value="Unassembled WGS sequence"/>
</dbReference>
<dbReference type="AlphaFoldDB" id="A0A0D6EST2"/>
<evidence type="ECO:0000313" key="3">
    <source>
        <dbReference type="EMBL" id="CEQ42841.1"/>
    </source>
</evidence>
<evidence type="ECO:0000256" key="1">
    <source>
        <dbReference type="ARBA" id="ARBA00023002"/>
    </source>
</evidence>
<dbReference type="PANTHER" id="PTHR35870:SF1">
    <property type="entry name" value="PROTEIN, PUTATIVE (AFU_ORTHOLOGUE AFUA_5G03330)-RELATED"/>
    <property type="match status" value="1"/>
</dbReference>
<dbReference type="GO" id="GO:0016491">
    <property type="term" value="F:oxidoreductase activity"/>
    <property type="evidence" value="ECO:0007669"/>
    <property type="project" value="UniProtKB-KW"/>
</dbReference>
<keyword evidence="4" id="KW-1185">Reference proteome</keyword>
<reference evidence="4" key="1">
    <citation type="submission" date="2015-02" db="EMBL/GenBank/DDBJ databases">
        <authorList>
            <person name="Gon?alves P."/>
        </authorList>
    </citation>
    <scope>NUCLEOTIDE SEQUENCE [LARGE SCALE GENOMIC DNA]</scope>
</reference>
<proteinExistence type="predicted"/>
<feature type="compositionally biased region" description="Basic and acidic residues" evidence="2">
    <location>
        <begin position="495"/>
        <end position="512"/>
    </location>
</feature>